<dbReference type="InterPro" id="IPR000235">
    <property type="entry name" value="Ribosomal_uS7"/>
</dbReference>
<organism evidence="6">
    <name type="scientific">Solanum lycopersicum</name>
    <name type="common">Tomato</name>
    <name type="synonym">Lycopersicon esculentum</name>
    <dbReference type="NCBI Taxonomy" id="4081"/>
    <lineage>
        <taxon>Eukaryota</taxon>
        <taxon>Viridiplantae</taxon>
        <taxon>Streptophyta</taxon>
        <taxon>Embryophyta</taxon>
        <taxon>Tracheophyta</taxon>
        <taxon>Spermatophyta</taxon>
        <taxon>Magnoliopsida</taxon>
        <taxon>eudicotyledons</taxon>
        <taxon>Gunneridae</taxon>
        <taxon>Pentapetalae</taxon>
        <taxon>asterids</taxon>
        <taxon>lamiids</taxon>
        <taxon>Solanales</taxon>
        <taxon>Solanaceae</taxon>
        <taxon>Solanoideae</taxon>
        <taxon>Solaneae</taxon>
        <taxon>Solanum</taxon>
        <taxon>Solanum subgen. Lycopersicon</taxon>
    </lineage>
</organism>
<accession>A0A3Q7IUI8</accession>
<dbReference type="InParanoid" id="A0A3Q7IUI8"/>
<dbReference type="AlphaFoldDB" id="A0A3Q7IUI8"/>
<dbReference type="Pfam" id="PF00177">
    <property type="entry name" value="Ribosomal_S7"/>
    <property type="match status" value="1"/>
</dbReference>
<dbReference type="Proteomes" id="UP000004994">
    <property type="component" value="Chromosome 11"/>
</dbReference>
<dbReference type="PANTHER" id="PTHR11205">
    <property type="entry name" value="RIBOSOMAL PROTEIN S7"/>
    <property type="match status" value="1"/>
</dbReference>
<evidence type="ECO:0000256" key="1">
    <source>
        <dbReference type="ARBA" id="ARBA00007151"/>
    </source>
</evidence>
<feature type="region of interest" description="Disordered" evidence="4">
    <location>
        <begin position="41"/>
        <end position="106"/>
    </location>
</feature>
<dbReference type="InterPro" id="IPR036823">
    <property type="entry name" value="Ribosomal_uS7_dom_sf"/>
</dbReference>
<feature type="domain" description="Small ribosomal subunit protein uS7" evidence="5">
    <location>
        <begin position="4"/>
        <end position="39"/>
    </location>
</feature>
<dbReference type="Gramene" id="Solyc11g027775.1.1">
    <property type="protein sequence ID" value="Solyc11g027775.1.1"/>
    <property type="gene ID" value="Solyc11g027775.1"/>
</dbReference>
<evidence type="ECO:0000313" key="6">
    <source>
        <dbReference type="EnsemblPlants" id="Solyc11g027775.1.1"/>
    </source>
</evidence>
<protein>
    <recommendedName>
        <fullName evidence="5">Small ribosomal subunit protein uS7 domain-containing protein</fullName>
    </recommendedName>
</protein>
<reference evidence="6" key="1">
    <citation type="journal article" date="2012" name="Nature">
        <title>The tomato genome sequence provides insights into fleshy fruit evolution.</title>
        <authorList>
            <consortium name="Tomato Genome Consortium"/>
        </authorList>
    </citation>
    <scope>NUCLEOTIDE SEQUENCE [LARGE SCALE GENOMIC DNA]</scope>
    <source>
        <strain evidence="6">cv. Heinz 1706</strain>
    </source>
</reference>
<proteinExistence type="inferred from homology"/>
<evidence type="ECO:0000256" key="2">
    <source>
        <dbReference type="ARBA" id="ARBA00022980"/>
    </source>
</evidence>
<evidence type="ECO:0000256" key="4">
    <source>
        <dbReference type="SAM" id="MobiDB-lite"/>
    </source>
</evidence>
<evidence type="ECO:0000313" key="7">
    <source>
        <dbReference type="Proteomes" id="UP000004994"/>
    </source>
</evidence>
<evidence type="ECO:0000259" key="5">
    <source>
        <dbReference type="Pfam" id="PF00177"/>
    </source>
</evidence>
<keyword evidence="2" id="KW-0689">Ribosomal protein</keyword>
<dbReference type="GO" id="GO:0006412">
    <property type="term" value="P:translation"/>
    <property type="evidence" value="ECO:0007669"/>
    <property type="project" value="InterPro"/>
</dbReference>
<sequence length="106" mass="12299">MKFRNIKTIAECLADEFINAAKGSSNSYAIKKKNEIERMNINQNLPKIEMNEDPKEDPKVNPKKDHEEYPEKEPTEDSRELTEKMEKDSEEDSDHDPYNPRDGGIS</sequence>
<dbReference type="EnsemblPlants" id="Solyc11g027775.1.1">
    <property type="protein sequence ID" value="Solyc11g027775.1.1"/>
    <property type="gene ID" value="Solyc11g027775.1"/>
</dbReference>
<comment type="similarity">
    <text evidence="1">Belongs to the universal ribosomal protein uS7 family.</text>
</comment>
<keyword evidence="3" id="KW-0687">Ribonucleoprotein</keyword>
<dbReference type="GO" id="GO:0005840">
    <property type="term" value="C:ribosome"/>
    <property type="evidence" value="ECO:0007669"/>
    <property type="project" value="UniProtKB-KW"/>
</dbReference>
<keyword evidence="7" id="KW-1185">Reference proteome</keyword>
<dbReference type="Gene3D" id="1.10.455.10">
    <property type="entry name" value="Ribosomal protein S7 domain"/>
    <property type="match status" value="1"/>
</dbReference>
<dbReference type="GO" id="GO:1990904">
    <property type="term" value="C:ribonucleoprotein complex"/>
    <property type="evidence" value="ECO:0007669"/>
    <property type="project" value="UniProtKB-KW"/>
</dbReference>
<name>A0A3Q7IUI8_SOLLC</name>
<feature type="compositionally biased region" description="Basic and acidic residues" evidence="4">
    <location>
        <begin position="49"/>
        <end position="87"/>
    </location>
</feature>
<reference evidence="6" key="2">
    <citation type="submission" date="2019-01" db="UniProtKB">
        <authorList>
            <consortium name="EnsemblPlants"/>
        </authorList>
    </citation>
    <scope>IDENTIFICATION</scope>
    <source>
        <strain evidence="6">cv. Heinz 1706</strain>
    </source>
</reference>
<evidence type="ECO:0000256" key="3">
    <source>
        <dbReference type="ARBA" id="ARBA00023274"/>
    </source>
</evidence>
<dbReference type="InterPro" id="IPR023798">
    <property type="entry name" value="Ribosomal_uS7_dom"/>
</dbReference>
<dbReference type="STRING" id="4081.A0A3Q7IUI8"/>
<dbReference type="SUPFAM" id="SSF47973">
    <property type="entry name" value="Ribosomal protein S7"/>
    <property type="match status" value="1"/>
</dbReference>